<feature type="non-terminal residue" evidence="2">
    <location>
        <position position="118"/>
    </location>
</feature>
<reference evidence="3" key="1">
    <citation type="submission" date="2016-10" db="EMBL/GenBank/DDBJ databases">
        <authorList>
            <person name="Varghese N."/>
            <person name="Submissions S."/>
        </authorList>
    </citation>
    <scope>NUCLEOTIDE SEQUENCE [LARGE SCALE GENOMIC DNA]</scope>
    <source>
        <strain evidence="3">DSM 44675</strain>
    </source>
</reference>
<dbReference type="EMBL" id="FOAW01000017">
    <property type="protein sequence ID" value="SEL93482.1"/>
    <property type="molecule type" value="Genomic_DNA"/>
</dbReference>
<accession>A0A1H7U8Z3</accession>
<evidence type="ECO:0000313" key="3">
    <source>
        <dbReference type="Proteomes" id="UP000198677"/>
    </source>
</evidence>
<dbReference type="AlphaFoldDB" id="A0A1H7U8Z3"/>
<proteinExistence type="predicted"/>
<feature type="signal peptide" evidence="1">
    <location>
        <begin position="1"/>
        <end position="27"/>
    </location>
</feature>
<keyword evidence="1" id="KW-0732">Signal</keyword>
<organism evidence="2 3">
    <name type="scientific">Rhodococcus maanshanensis</name>
    <dbReference type="NCBI Taxonomy" id="183556"/>
    <lineage>
        <taxon>Bacteria</taxon>
        <taxon>Bacillati</taxon>
        <taxon>Actinomycetota</taxon>
        <taxon>Actinomycetes</taxon>
        <taxon>Mycobacteriales</taxon>
        <taxon>Nocardiaceae</taxon>
        <taxon>Rhodococcus</taxon>
    </lineage>
</organism>
<protein>
    <submittedName>
        <fullName evidence="2">Uncharacterized protein</fullName>
    </submittedName>
</protein>
<dbReference type="PROSITE" id="PS51257">
    <property type="entry name" value="PROKAR_LIPOPROTEIN"/>
    <property type="match status" value="1"/>
</dbReference>
<dbReference type="Proteomes" id="UP000198677">
    <property type="component" value="Unassembled WGS sequence"/>
</dbReference>
<evidence type="ECO:0000256" key="1">
    <source>
        <dbReference type="SAM" id="SignalP"/>
    </source>
</evidence>
<name>A0A1H7U8Z3_9NOCA</name>
<gene>
    <name evidence="2" type="ORF">SAMN05444583_117112</name>
</gene>
<keyword evidence="3" id="KW-1185">Reference proteome</keyword>
<feature type="chain" id="PRO_5039538700" evidence="1">
    <location>
        <begin position="28"/>
        <end position="118"/>
    </location>
</feature>
<sequence length="118" mass="12322">MKMQTIRTRSGWAVALGTTLVVSVACTSSTSSTSEDTVEALPGNNYTQTNLAATGESYSAPFTLPDMVNAWGVAIRPKGAGGHFWVGAGGTSYEFVGDVTASPDPALRQLHQDGLKEV</sequence>
<evidence type="ECO:0000313" key="2">
    <source>
        <dbReference type="EMBL" id="SEL93482.1"/>
    </source>
</evidence>